<evidence type="ECO:0000313" key="7">
    <source>
        <dbReference type="Proteomes" id="UP001152888"/>
    </source>
</evidence>
<dbReference type="InterPro" id="IPR024738">
    <property type="entry name" value="Hfi1/Tada1"/>
</dbReference>
<organism evidence="6 7">
    <name type="scientific">Acanthoscelides obtectus</name>
    <name type="common">Bean weevil</name>
    <name type="synonym">Bruchus obtectus</name>
    <dbReference type="NCBI Taxonomy" id="200917"/>
    <lineage>
        <taxon>Eukaryota</taxon>
        <taxon>Metazoa</taxon>
        <taxon>Ecdysozoa</taxon>
        <taxon>Arthropoda</taxon>
        <taxon>Hexapoda</taxon>
        <taxon>Insecta</taxon>
        <taxon>Pterygota</taxon>
        <taxon>Neoptera</taxon>
        <taxon>Endopterygota</taxon>
        <taxon>Coleoptera</taxon>
        <taxon>Polyphaga</taxon>
        <taxon>Cucujiformia</taxon>
        <taxon>Chrysomeloidea</taxon>
        <taxon>Chrysomelidae</taxon>
        <taxon>Bruchinae</taxon>
        <taxon>Bruchini</taxon>
        <taxon>Acanthoscelides</taxon>
    </lineage>
</organism>
<keyword evidence="4" id="KW-0804">Transcription</keyword>
<comment type="caution">
    <text evidence="6">The sequence shown here is derived from an EMBL/GenBank/DDBJ whole genome shotgun (WGS) entry which is preliminary data.</text>
</comment>
<evidence type="ECO:0000256" key="2">
    <source>
        <dbReference type="ARBA" id="ARBA00010314"/>
    </source>
</evidence>
<gene>
    <name evidence="6" type="ORF">ACAOBT_LOCUS4419</name>
</gene>
<dbReference type="PANTHER" id="PTHR21277">
    <property type="entry name" value="TRANSCRIPTIONAL ADAPTER 1"/>
    <property type="match status" value="1"/>
</dbReference>
<comment type="similarity">
    <text evidence="2">Belongs to the TADA1 family.</text>
</comment>
<proteinExistence type="inferred from homology"/>
<name>A0A9P0JVZ5_ACAOB</name>
<dbReference type="PANTHER" id="PTHR21277:SF5">
    <property type="entry name" value="TRANSCRIPTIONAL ADAPTER 1"/>
    <property type="match status" value="1"/>
</dbReference>
<protein>
    <recommendedName>
        <fullName evidence="8">Transcriptional adapter 1-like protein</fullName>
    </recommendedName>
</protein>
<dbReference type="AlphaFoldDB" id="A0A9P0JVZ5"/>
<evidence type="ECO:0000256" key="4">
    <source>
        <dbReference type="ARBA" id="ARBA00023163"/>
    </source>
</evidence>
<evidence type="ECO:0000313" key="6">
    <source>
        <dbReference type="EMBL" id="CAH1961960.1"/>
    </source>
</evidence>
<sequence length="288" mass="32899">MATGMYTKGYIEFSAIHQKHCVLDLNEARKNLDEVLSDDLRKEYFALLRKWLSFTSNMDNDEFNEAVKKILVTNEQIQCHNKYMYYILYKVNSIPSPTTTSMPSSSMPVNVDYEIRSAAAELFVPDSGFMTSRISVAAWMNGMEAADPACTDLLLHACQVFIKNIITAMISKKKGYKIRERKLQYGFNQPIPDPLLRNYNSLEDYSQENKVEVEEDCDYFKPMCKLSLERAEQQMAFAYTCAGGKTSSDNLLTTKLFYSTLRDNPKLLGSHSIQSVALFKLGLHIDDE</sequence>
<dbReference type="Proteomes" id="UP001152888">
    <property type="component" value="Unassembled WGS sequence"/>
</dbReference>
<evidence type="ECO:0000256" key="3">
    <source>
        <dbReference type="ARBA" id="ARBA00023015"/>
    </source>
</evidence>
<dbReference type="GO" id="GO:0005634">
    <property type="term" value="C:nucleus"/>
    <property type="evidence" value="ECO:0007669"/>
    <property type="project" value="UniProtKB-SubCell"/>
</dbReference>
<dbReference type="CDD" id="cd22934">
    <property type="entry name" value="HFD_TADA1"/>
    <property type="match status" value="1"/>
</dbReference>
<keyword evidence="3" id="KW-0805">Transcription regulation</keyword>
<dbReference type="EMBL" id="CAKOFQ010006698">
    <property type="protein sequence ID" value="CAH1961960.1"/>
    <property type="molecule type" value="Genomic_DNA"/>
</dbReference>
<evidence type="ECO:0000256" key="5">
    <source>
        <dbReference type="ARBA" id="ARBA00023242"/>
    </source>
</evidence>
<evidence type="ECO:0008006" key="8">
    <source>
        <dbReference type="Google" id="ProtNLM"/>
    </source>
</evidence>
<dbReference type="GO" id="GO:0000124">
    <property type="term" value="C:SAGA complex"/>
    <property type="evidence" value="ECO:0007669"/>
    <property type="project" value="TreeGrafter"/>
</dbReference>
<accession>A0A9P0JVZ5</accession>
<keyword evidence="5" id="KW-0539">Nucleus</keyword>
<comment type="subcellular location">
    <subcellularLocation>
        <location evidence="1">Nucleus</location>
    </subcellularLocation>
</comment>
<dbReference type="GO" id="GO:0003713">
    <property type="term" value="F:transcription coactivator activity"/>
    <property type="evidence" value="ECO:0007669"/>
    <property type="project" value="TreeGrafter"/>
</dbReference>
<dbReference type="GO" id="GO:0006357">
    <property type="term" value="P:regulation of transcription by RNA polymerase II"/>
    <property type="evidence" value="ECO:0007669"/>
    <property type="project" value="TreeGrafter"/>
</dbReference>
<dbReference type="OrthoDB" id="10264870at2759"/>
<reference evidence="6" key="1">
    <citation type="submission" date="2022-03" db="EMBL/GenBank/DDBJ databases">
        <authorList>
            <person name="Sayadi A."/>
        </authorList>
    </citation>
    <scope>NUCLEOTIDE SEQUENCE</scope>
</reference>
<keyword evidence="7" id="KW-1185">Reference proteome</keyword>
<evidence type="ECO:0000256" key="1">
    <source>
        <dbReference type="ARBA" id="ARBA00004123"/>
    </source>
</evidence>